<evidence type="ECO:0000313" key="4">
    <source>
        <dbReference type="Proteomes" id="UP000011666"/>
    </source>
</evidence>
<reference evidence="3 4" key="1">
    <citation type="submission" date="2013-01" db="EMBL/GenBank/DDBJ databases">
        <title>Whole genome shotgun sequence of Gordonia soli NBRC 108243.</title>
        <authorList>
            <person name="Isaki-Nakamura S."/>
            <person name="Hosoyama A."/>
            <person name="Tsuchikane K."/>
            <person name="Ando Y."/>
            <person name="Baba S."/>
            <person name="Ohji S."/>
            <person name="Hamada M."/>
            <person name="Tamura T."/>
            <person name="Yamazoe A."/>
            <person name="Yamazaki S."/>
            <person name="Fujita N."/>
        </authorList>
    </citation>
    <scope>NUCLEOTIDE SEQUENCE [LARGE SCALE GENOMIC DNA]</scope>
    <source>
        <strain evidence="3 4">NBRC 108243</strain>
    </source>
</reference>
<dbReference type="GO" id="GO:0016491">
    <property type="term" value="F:oxidoreductase activity"/>
    <property type="evidence" value="ECO:0007669"/>
    <property type="project" value="InterPro"/>
</dbReference>
<dbReference type="CDD" id="cd05289">
    <property type="entry name" value="MDR_like_2"/>
    <property type="match status" value="1"/>
</dbReference>
<keyword evidence="1" id="KW-0521">NADP</keyword>
<evidence type="ECO:0000256" key="1">
    <source>
        <dbReference type="ARBA" id="ARBA00022857"/>
    </source>
</evidence>
<dbReference type="InterPro" id="IPR020843">
    <property type="entry name" value="ER"/>
</dbReference>
<protein>
    <submittedName>
        <fullName evidence="3">Putative oxidoreductase</fullName>
    </submittedName>
</protein>
<dbReference type="STRING" id="1223545.GS4_05_03020"/>
<dbReference type="Proteomes" id="UP000011666">
    <property type="component" value="Unassembled WGS sequence"/>
</dbReference>
<dbReference type="PANTHER" id="PTHR44154">
    <property type="entry name" value="QUINONE OXIDOREDUCTASE"/>
    <property type="match status" value="1"/>
</dbReference>
<dbReference type="eggNOG" id="COG0604">
    <property type="taxonomic scope" value="Bacteria"/>
</dbReference>
<dbReference type="Gene3D" id="3.90.180.10">
    <property type="entry name" value="Medium-chain alcohol dehydrogenases, catalytic domain"/>
    <property type="match status" value="1"/>
</dbReference>
<gene>
    <name evidence="3" type="ORF">GS4_05_03020</name>
</gene>
<dbReference type="PANTHER" id="PTHR44154:SF1">
    <property type="entry name" value="QUINONE OXIDOREDUCTASE"/>
    <property type="match status" value="1"/>
</dbReference>
<dbReference type="AlphaFoldDB" id="M0QF58"/>
<proteinExistence type="predicted"/>
<keyword evidence="4" id="KW-1185">Reference proteome</keyword>
<name>M0QF58_9ACTN</name>
<sequence>MKMIRYARFGPPEVLEMVEAPQPHAGPGQIRISVEAAGINPHDWRSRRGQFERVRPLDLPAGVGQDAAGVVDEIGPGVHSVSIGDEVFGRGTSTYAEYAVLSSWAPKPDTLTFAQAAGYPSVSETALRVLDEIDVPPGGTLLVSGAAGGVGSAVVQIAIDRSIDVIGIAGAQNQEYLHALGARATTYGTGWVDRARALGPVDAALDLSGSGVLPGLLELVGDRHRVITIADLESAMLGIRFSGVGGDMTIALNTTVDLIRRGVLSIPISQTYPLSDAARAHEDSEAGHTRGRRVIDIRRETAPT</sequence>
<dbReference type="SUPFAM" id="SSF51735">
    <property type="entry name" value="NAD(P)-binding Rossmann-fold domains"/>
    <property type="match status" value="1"/>
</dbReference>
<dbReference type="Pfam" id="PF13602">
    <property type="entry name" value="ADH_zinc_N_2"/>
    <property type="match status" value="1"/>
</dbReference>
<dbReference type="SUPFAM" id="SSF50129">
    <property type="entry name" value="GroES-like"/>
    <property type="match status" value="1"/>
</dbReference>
<organism evidence="3 4">
    <name type="scientific">Gordonia soli NBRC 108243</name>
    <dbReference type="NCBI Taxonomy" id="1223545"/>
    <lineage>
        <taxon>Bacteria</taxon>
        <taxon>Bacillati</taxon>
        <taxon>Actinomycetota</taxon>
        <taxon>Actinomycetes</taxon>
        <taxon>Mycobacteriales</taxon>
        <taxon>Gordoniaceae</taxon>
        <taxon>Gordonia</taxon>
    </lineage>
</organism>
<dbReference type="SMART" id="SM00829">
    <property type="entry name" value="PKS_ER"/>
    <property type="match status" value="1"/>
</dbReference>
<dbReference type="RefSeq" id="WP_007617904.1">
    <property type="nucleotide sequence ID" value="NZ_BANX01000005.1"/>
</dbReference>
<dbReference type="InterPro" id="IPR011032">
    <property type="entry name" value="GroES-like_sf"/>
</dbReference>
<dbReference type="Pfam" id="PF08240">
    <property type="entry name" value="ADH_N"/>
    <property type="match status" value="1"/>
</dbReference>
<evidence type="ECO:0000313" key="3">
    <source>
        <dbReference type="EMBL" id="GAC67089.1"/>
    </source>
</evidence>
<feature type="domain" description="Enoyl reductase (ER)" evidence="2">
    <location>
        <begin position="10"/>
        <end position="295"/>
    </location>
</feature>
<dbReference type="Gene3D" id="3.40.50.720">
    <property type="entry name" value="NAD(P)-binding Rossmann-like Domain"/>
    <property type="match status" value="1"/>
</dbReference>
<dbReference type="InterPro" id="IPR013154">
    <property type="entry name" value="ADH-like_N"/>
</dbReference>
<comment type="caution">
    <text evidence="3">The sequence shown here is derived from an EMBL/GenBank/DDBJ whole genome shotgun (WGS) entry which is preliminary data.</text>
</comment>
<dbReference type="InterPro" id="IPR051603">
    <property type="entry name" value="Zinc-ADH_QOR/CCCR"/>
</dbReference>
<accession>M0QF58</accession>
<dbReference type="OrthoDB" id="3613651at2"/>
<evidence type="ECO:0000259" key="2">
    <source>
        <dbReference type="SMART" id="SM00829"/>
    </source>
</evidence>
<dbReference type="InterPro" id="IPR036291">
    <property type="entry name" value="NAD(P)-bd_dom_sf"/>
</dbReference>
<dbReference type="EMBL" id="BANX01000005">
    <property type="protein sequence ID" value="GAC67089.1"/>
    <property type="molecule type" value="Genomic_DNA"/>
</dbReference>